<organism evidence="4 5">
    <name type="scientific">Rosa chinensis</name>
    <name type="common">China rose</name>
    <dbReference type="NCBI Taxonomy" id="74649"/>
    <lineage>
        <taxon>Eukaryota</taxon>
        <taxon>Viridiplantae</taxon>
        <taxon>Streptophyta</taxon>
        <taxon>Embryophyta</taxon>
        <taxon>Tracheophyta</taxon>
        <taxon>Spermatophyta</taxon>
        <taxon>Magnoliopsida</taxon>
        <taxon>eudicotyledons</taxon>
        <taxon>Gunneridae</taxon>
        <taxon>Pentapetalae</taxon>
        <taxon>rosids</taxon>
        <taxon>fabids</taxon>
        <taxon>Rosales</taxon>
        <taxon>Rosaceae</taxon>
        <taxon>Rosoideae</taxon>
        <taxon>Rosoideae incertae sedis</taxon>
        <taxon>Rosa</taxon>
    </lineage>
</organism>
<dbReference type="Pfam" id="PF20160">
    <property type="entry name" value="C-JID"/>
    <property type="match status" value="1"/>
</dbReference>
<protein>
    <submittedName>
        <fullName evidence="4">Putative leucine-rich repeat domain, L domain-containing protein</fullName>
    </submittedName>
</protein>
<dbReference type="PANTHER" id="PTHR48057">
    <property type="entry name" value="LEUCINE-RICH REPEAT SERINE/THREONINE-PROTEIN KINASE 1"/>
    <property type="match status" value="1"/>
</dbReference>
<evidence type="ECO:0000313" key="4">
    <source>
        <dbReference type="EMBL" id="PRQ22481.1"/>
    </source>
</evidence>
<feature type="domain" description="C-JID" evidence="3">
    <location>
        <begin position="177"/>
        <end position="323"/>
    </location>
</feature>
<dbReference type="EMBL" id="PDCK01000044">
    <property type="protein sequence ID" value="PRQ22481.1"/>
    <property type="molecule type" value="Genomic_DNA"/>
</dbReference>
<gene>
    <name evidence="4" type="ORF">RchiOBHm_Chr6g0250801</name>
</gene>
<evidence type="ECO:0000313" key="5">
    <source>
        <dbReference type="Proteomes" id="UP000238479"/>
    </source>
</evidence>
<dbReference type="Gramene" id="PRQ22481">
    <property type="protein sequence ID" value="PRQ22481"/>
    <property type="gene ID" value="RchiOBHm_Chr6g0250801"/>
</dbReference>
<dbReference type="AlphaFoldDB" id="A0A2P6PKM2"/>
<evidence type="ECO:0000259" key="3">
    <source>
        <dbReference type="Pfam" id="PF20160"/>
    </source>
</evidence>
<evidence type="ECO:0000256" key="1">
    <source>
        <dbReference type="ARBA" id="ARBA00022614"/>
    </source>
</evidence>
<keyword evidence="1" id="KW-0433">Leucine-rich repeat</keyword>
<proteinExistence type="predicted"/>
<dbReference type="Pfam" id="PF00560">
    <property type="entry name" value="LRR_1"/>
    <property type="match status" value="1"/>
</dbReference>
<dbReference type="OMA" id="IESAVCM"/>
<dbReference type="Proteomes" id="UP000238479">
    <property type="component" value="Chromosome 6"/>
</dbReference>
<dbReference type="InterPro" id="IPR045344">
    <property type="entry name" value="C-JID"/>
</dbReference>
<dbReference type="Gene3D" id="3.80.10.10">
    <property type="entry name" value="Ribonuclease Inhibitor"/>
    <property type="match status" value="1"/>
</dbReference>
<comment type="caution">
    <text evidence="4">The sequence shown here is derived from an EMBL/GenBank/DDBJ whole genome shotgun (WGS) entry which is preliminary data.</text>
</comment>
<dbReference type="InterPro" id="IPR052595">
    <property type="entry name" value="LRRC69/RLP"/>
</dbReference>
<reference evidence="4 5" key="1">
    <citation type="journal article" date="2018" name="Nat. Genet.">
        <title>The Rosa genome provides new insights in the design of modern roses.</title>
        <authorList>
            <person name="Bendahmane M."/>
        </authorList>
    </citation>
    <scope>NUCLEOTIDE SEQUENCE [LARGE SCALE GENOMIC DNA]</scope>
    <source>
        <strain evidence="5">cv. Old Blush</strain>
    </source>
</reference>
<accession>A0A2P6PKM2</accession>
<keyword evidence="5" id="KW-1185">Reference proteome</keyword>
<dbReference type="InterPro" id="IPR001611">
    <property type="entry name" value="Leu-rich_rpt"/>
</dbReference>
<dbReference type="InterPro" id="IPR032675">
    <property type="entry name" value="LRR_dom_sf"/>
</dbReference>
<evidence type="ECO:0000256" key="2">
    <source>
        <dbReference type="ARBA" id="ARBA00022737"/>
    </source>
</evidence>
<name>A0A2P6PKM2_ROSCH</name>
<keyword evidence="2" id="KW-0677">Repeat</keyword>
<dbReference type="SUPFAM" id="SSF52047">
    <property type="entry name" value="RNI-like"/>
    <property type="match status" value="1"/>
</dbReference>
<sequence>MSNIPSSISRLENLEVLSLCGCKAMSGNMTRYPLSFLLPISGSGGLCSLTELNLSDCNLQEGSILEDFGCLYPLVSLNLSKNNCDSLPKSIKQLSKLRNLNLESCKTLQKLPDLSSSLNFSFRADGCFSRERLSSCFNLINCSKLVVNQRCNNIALIMLWRFLQGIASAGNRFETIIPGSEISELFSDQSVGPVISMELHQQWQKNKWIGYVLCAVFVISRDLPVSANRLGKWRFGTHSTAHGLRCEVKPEKLGVTGWCPFFACSQELGQIESEHLWLSFVSGDYFGTAWQETCHKIEFTFRTLGTGMEVKKCGVCLIYEQDLDLIGMKR</sequence>